<reference evidence="2 3" key="1">
    <citation type="submission" date="2024-08" db="EMBL/GenBank/DDBJ databases">
        <title>Insights into the chromosomal genome structure of Flemingia macrophylla.</title>
        <authorList>
            <person name="Ding Y."/>
            <person name="Zhao Y."/>
            <person name="Bi W."/>
            <person name="Wu M."/>
            <person name="Zhao G."/>
            <person name="Gong Y."/>
            <person name="Li W."/>
            <person name="Zhang P."/>
        </authorList>
    </citation>
    <scope>NUCLEOTIDE SEQUENCE [LARGE SCALE GENOMIC DNA]</scope>
    <source>
        <strain evidence="2">DYQJB</strain>
        <tissue evidence="2">Leaf</tissue>
    </source>
</reference>
<organism evidence="2 3">
    <name type="scientific">Flemingia macrophylla</name>
    <dbReference type="NCBI Taxonomy" id="520843"/>
    <lineage>
        <taxon>Eukaryota</taxon>
        <taxon>Viridiplantae</taxon>
        <taxon>Streptophyta</taxon>
        <taxon>Embryophyta</taxon>
        <taxon>Tracheophyta</taxon>
        <taxon>Spermatophyta</taxon>
        <taxon>Magnoliopsida</taxon>
        <taxon>eudicotyledons</taxon>
        <taxon>Gunneridae</taxon>
        <taxon>Pentapetalae</taxon>
        <taxon>rosids</taxon>
        <taxon>fabids</taxon>
        <taxon>Fabales</taxon>
        <taxon>Fabaceae</taxon>
        <taxon>Papilionoideae</taxon>
        <taxon>50 kb inversion clade</taxon>
        <taxon>NPAAA clade</taxon>
        <taxon>indigoferoid/millettioid clade</taxon>
        <taxon>Phaseoleae</taxon>
        <taxon>Flemingia</taxon>
    </lineage>
</organism>
<dbReference type="Proteomes" id="UP001603857">
    <property type="component" value="Unassembled WGS sequence"/>
</dbReference>
<evidence type="ECO:0000313" key="3">
    <source>
        <dbReference type="Proteomes" id="UP001603857"/>
    </source>
</evidence>
<name>A0ABD1L8A1_9FABA</name>
<dbReference type="EMBL" id="JBGMDY010000010">
    <property type="protein sequence ID" value="KAL2319593.1"/>
    <property type="molecule type" value="Genomic_DNA"/>
</dbReference>
<dbReference type="AlphaFoldDB" id="A0ABD1L8A1"/>
<evidence type="ECO:0000313" key="2">
    <source>
        <dbReference type="EMBL" id="KAL2319593.1"/>
    </source>
</evidence>
<protein>
    <submittedName>
        <fullName evidence="2">Uncharacterized protein</fullName>
    </submittedName>
</protein>
<gene>
    <name evidence="2" type="ORF">Fmac_028562</name>
</gene>
<sequence length="102" mass="11104">MTTLVVSVLLHKAIIEKMAPNSNRSKCKNDAIVIREVHDVATDTSTETRKPGRQARCSCELGDSASCESKPALFQESVASQSGVDEHPEVYAANTYGRLPQK</sequence>
<keyword evidence="3" id="KW-1185">Reference proteome</keyword>
<accession>A0ABD1L8A1</accession>
<comment type="caution">
    <text evidence="2">The sequence shown here is derived from an EMBL/GenBank/DDBJ whole genome shotgun (WGS) entry which is preliminary data.</text>
</comment>
<feature type="region of interest" description="Disordered" evidence="1">
    <location>
        <begin position="78"/>
        <end position="102"/>
    </location>
</feature>
<evidence type="ECO:0000256" key="1">
    <source>
        <dbReference type="SAM" id="MobiDB-lite"/>
    </source>
</evidence>
<proteinExistence type="predicted"/>